<dbReference type="InterPro" id="IPR012337">
    <property type="entry name" value="RNaseH-like_sf"/>
</dbReference>
<dbReference type="InterPro" id="IPR014737">
    <property type="entry name" value="Transposase_Tn5-like_C"/>
</dbReference>
<dbReference type="NCBIfam" id="NF033590">
    <property type="entry name" value="transpos_IS4_3"/>
    <property type="match status" value="1"/>
</dbReference>
<dbReference type="InterPro" id="IPR014735">
    <property type="entry name" value="Transposase_Tn5-like_N"/>
</dbReference>
<keyword evidence="4" id="KW-1185">Reference proteome</keyword>
<dbReference type="RefSeq" id="WP_377024591.1">
    <property type="nucleotide sequence ID" value="NZ_JBHLTS010000067.1"/>
</dbReference>
<dbReference type="Gene3D" id="3.90.350.10">
    <property type="entry name" value="Transposase Inhibitor Protein From Tn5, Chain A, domain 1"/>
    <property type="match status" value="1"/>
</dbReference>
<dbReference type="Gene3D" id="1.10.740.10">
    <property type="entry name" value="Transferase Inhibitor Protein From Tn5, Chain"/>
    <property type="match status" value="1"/>
</dbReference>
<accession>A0ABV6LBH2</accession>
<evidence type="ECO:0000259" key="1">
    <source>
        <dbReference type="Pfam" id="PF01609"/>
    </source>
</evidence>
<sequence length="459" mass="52585">MGIFEESRCITLQMHGIEFNHLDRKSRYQQVISVLNSSDPSRSFPNLFKDQHQLKGLYRLLNNKSVSHSKFISGYQAGLVQYSKEQDKSTPWILVQDTMLTDYHSRKVLDLGYTQTEHSNGFLLHHGLLLDAEAIPLGLLHQQVIHREREKYKQARTPEDKESKKWINAITTGVEFSKQTGRSLIHLMDREADIADIINAANSHDGQYFIIRAAQNRILTNAEGKLSAEKLFTFMPSLHTGDIIERRLIDEKGKSYQANCTISHGEIHIKGVDKSVRCVWVKELQQEQAADRKEPAEWFLLTNLPADDYTHEVIAGYYSKRWVIEDFHKCYKTGCSIEKRQFDSRETLTNGIGLLALTAVVLLRSRYFAQNDHDAPFETIVTDAREQLLAKKIAGKYLKPIDATIAKPYTALWWLLLMGRMGGHQGFKQKGLPGWQTLWKGYSFFQSLMLGFSHADNAP</sequence>
<evidence type="ECO:0000259" key="2">
    <source>
        <dbReference type="Pfam" id="PF14706"/>
    </source>
</evidence>
<gene>
    <name evidence="3" type="ORF">ACFFGT_21620</name>
</gene>
<evidence type="ECO:0000313" key="4">
    <source>
        <dbReference type="Proteomes" id="UP001589828"/>
    </source>
</evidence>
<organism evidence="3 4">
    <name type="scientific">Mucilaginibacter angelicae</name>
    <dbReference type="NCBI Taxonomy" id="869718"/>
    <lineage>
        <taxon>Bacteria</taxon>
        <taxon>Pseudomonadati</taxon>
        <taxon>Bacteroidota</taxon>
        <taxon>Sphingobacteriia</taxon>
        <taxon>Sphingobacteriales</taxon>
        <taxon>Sphingobacteriaceae</taxon>
        <taxon>Mucilaginibacter</taxon>
    </lineage>
</organism>
<evidence type="ECO:0000313" key="3">
    <source>
        <dbReference type="EMBL" id="MFC0516821.1"/>
    </source>
</evidence>
<dbReference type="PANTHER" id="PTHR37319:SF1">
    <property type="entry name" value="TRANSPOSASE TN5 DIMERISATION DOMAIN-CONTAINING PROTEIN"/>
    <property type="match status" value="1"/>
</dbReference>
<feature type="domain" description="Transposase IS4-like" evidence="1">
    <location>
        <begin position="185"/>
        <end position="359"/>
    </location>
</feature>
<proteinExistence type="predicted"/>
<dbReference type="Pfam" id="PF14706">
    <property type="entry name" value="Tnp_DNA_bind"/>
    <property type="match status" value="1"/>
</dbReference>
<reference evidence="3 4" key="1">
    <citation type="submission" date="2024-09" db="EMBL/GenBank/DDBJ databases">
        <authorList>
            <person name="Sun Q."/>
            <person name="Mori K."/>
        </authorList>
    </citation>
    <scope>NUCLEOTIDE SEQUENCE [LARGE SCALE GENOMIC DNA]</scope>
    <source>
        <strain evidence="3 4">NCAIM B.02415</strain>
    </source>
</reference>
<feature type="domain" description="Transposase Tn5-like N-terminal" evidence="2">
    <location>
        <begin position="16"/>
        <end position="66"/>
    </location>
</feature>
<comment type="caution">
    <text evidence="3">The sequence shown here is derived from an EMBL/GenBank/DDBJ whole genome shotgun (WGS) entry which is preliminary data.</text>
</comment>
<dbReference type="Proteomes" id="UP001589828">
    <property type="component" value="Unassembled WGS sequence"/>
</dbReference>
<dbReference type="SUPFAM" id="SSF53098">
    <property type="entry name" value="Ribonuclease H-like"/>
    <property type="match status" value="1"/>
</dbReference>
<protein>
    <submittedName>
        <fullName evidence="3">IS4 family transposase</fullName>
    </submittedName>
</protein>
<dbReference type="PANTHER" id="PTHR37319">
    <property type="entry name" value="TRANSPOSASE"/>
    <property type="match status" value="1"/>
</dbReference>
<name>A0ABV6LBH2_9SPHI</name>
<dbReference type="InterPro" id="IPR054836">
    <property type="entry name" value="Tn5_transposase"/>
</dbReference>
<dbReference type="InterPro" id="IPR002559">
    <property type="entry name" value="Transposase_11"/>
</dbReference>
<dbReference type="Pfam" id="PF01609">
    <property type="entry name" value="DDE_Tnp_1"/>
    <property type="match status" value="1"/>
</dbReference>
<dbReference type="InterPro" id="IPR047768">
    <property type="entry name" value="Tn5p-like"/>
</dbReference>
<dbReference type="EMBL" id="JBHLTS010000067">
    <property type="protein sequence ID" value="MFC0516821.1"/>
    <property type="molecule type" value="Genomic_DNA"/>
</dbReference>